<feature type="domain" description="Fibronectin type-III" evidence="1">
    <location>
        <begin position="131"/>
        <end position="232"/>
    </location>
</feature>
<feature type="domain" description="Fibronectin type-III" evidence="1">
    <location>
        <begin position="234"/>
        <end position="334"/>
    </location>
</feature>
<dbReference type="EMBL" id="JAAGNZ010000002">
    <property type="protein sequence ID" value="NEU69676.1"/>
    <property type="molecule type" value="Genomic_DNA"/>
</dbReference>
<dbReference type="InterPro" id="IPR003961">
    <property type="entry name" value="FN3_dom"/>
</dbReference>
<dbReference type="PANTHER" id="PTHR34512:SF30">
    <property type="entry name" value="OUTER MEMBRANE PROTEIN ASSEMBLY FACTOR BAMB"/>
    <property type="match status" value="1"/>
</dbReference>
<dbReference type="RefSeq" id="WP_164042241.1">
    <property type="nucleotide sequence ID" value="NZ_JAAGNZ010000002.1"/>
</dbReference>
<dbReference type="Gene3D" id="2.130.10.10">
    <property type="entry name" value="YVTN repeat-like/Quinoprotein amine dehydrogenase"/>
    <property type="match status" value="2"/>
</dbReference>
<dbReference type="SMART" id="SM00564">
    <property type="entry name" value="PQQ"/>
    <property type="match status" value="8"/>
</dbReference>
<keyword evidence="3" id="KW-1185">Reference proteome</keyword>
<dbReference type="Proteomes" id="UP000477386">
    <property type="component" value="Unassembled WGS sequence"/>
</dbReference>
<sequence length="798" mass="83563">MPSFLRNLLILLTLSLLLANCAKWKLNPYDLVPQVKTGSASASATTSVQVEARIETLGPNSLQEFGIVYSASNQQPTVTDTKIVATGTSGSAQVMLNGLQPNMTYYYRTYAINDKGLIGYGEVQSFKTATVIADVRTLDLVGSPGATSIQVQVQVANSSAVTVKEFGIVYSPTSQTPTTSDSKATATGTGATTPVSLTNLQANTTYYYRAYAITDAGTVSYGETKSVKTGELLPIAETRDVVGTPASTSALVSVGVTNASQVTLKEYGVVYSPTSQTPTLSDSKVTATGVTGASTTLTIASLQPGTTYYYRAYATSGAGTTTYGAVKSLQTAALAVAQKPDVETTDAVDVTSVKANLVMKIKAAPTQVEKFGICFSKTNNDPKPDNGVSVMTNKDPTYNLNALYAFGTDVYSLPLEANTTYYYRGYATTVAVNGKTETGLGEVKTFKTAALSNSLVIFGSKDKKVYALNATTGAKQWDFITNGGGVGGLDAVNSSATFANGTVFVGDFAGYLYAIDAQTGARKWGRLSSGNRFESSPVIGNGLLYIGSNEKWVSAFDIANGDAKWRYSTGDKVISSPAFVDNVVYVGCNDAKVYAINSTNGTLKWSYATGGYILSSPTVVNSVVYIGSSDKKLYALNTATGTLKWAATLPSLVNSCPIVAGNSVYVGCDDKSLYALNATTGAILWKSAATGSFVGGSPTVSNGLVYVGSGDNKIYAFDAATGATKWTFATNNETYASPVIANGLLYMGSQDGKMYCLDALTGAKKWEFVTGDQIYATPLVLQDGAVVGAYPAISGITN</sequence>
<protein>
    <submittedName>
        <fullName evidence="2">PQQ-binding-like beta-propeller repeat protein</fullName>
    </submittedName>
</protein>
<reference evidence="2 3" key="1">
    <citation type="submission" date="2020-02" db="EMBL/GenBank/DDBJ databases">
        <title>Draft genome sequence of two Spirosoma agri KCTC 52727 and Spirosoma terrae KCTC 52035.</title>
        <authorList>
            <person name="Rojas J."/>
            <person name="Ambika Manirajan B."/>
            <person name="Ratering S."/>
            <person name="Suarez C."/>
            <person name="Schnell S."/>
        </authorList>
    </citation>
    <scope>NUCLEOTIDE SEQUENCE [LARGE SCALE GENOMIC DNA]</scope>
    <source>
        <strain evidence="2 3">KCTC 52727</strain>
    </source>
</reference>
<dbReference type="PANTHER" id="PTHR34512">
    <property type="entry name" value="CELL SURFACE PROTEIN"/>
    <property type="match status" value="1"/>
</dbReference>
<dbReference type="InterPro" id="IPR011047">
    <property type="entry name" value="Quinoprotein_ADH-like_sf"/>
</dbReference>
<accession>A0A6M0IMX3</accession>
<dbReference type="InterPro" id="IPR015943">
    <property type="entry name" value="WD40/YVTN_repeat-like_dom_sf"/>
</dbReference>
<name>A0A6M0IMX3_9BACT</name>
<dbReference type="Pfam" id="PF13360">
    <property type="entry name" value="PQQ_2"/>
    <property type="match status" value="1"/>
</dbReference>
<dbReference type="CDD" id="cd00063">
    <property type="entry name" value="FN3"/>
    <property type="match status" value="2"/>
</dbReference>
<evidence type="ECO:0000313" key="3">
    <source>
        <dbReference type="Proteomes" id="UP000477386"/>
    </source>
</evidence>
<comment type="caution">
    <text evidence="2">The sequence shown here is derived from an EMBL/GenBank/DDBJ whole genome shotgun (WGS) entry which is preliminary data.</text>
</comment>
<evidence type="ECO:0000313" key="2">
    <source>
        <dbReference type="EMBL" id="NEU69676.1"/>
    </source>
</evidence>
<organism evidence="2 3">
    <name type="scientific">Spirosoma agri</name>
    <dbReference type="NCBI Taxonomy" id="1987381"/>
    <lineage>
        <taxon>Bacteria</taxon>
        <taxon>Pseudomonadati</taxon>
        <taxon>Bacteroidota</taxon>
        <taxon>Cytophagia</taxon>
        <taxon>Cytophagales</taxon>
        <taxon>Cytophagaceae</taxon>
        <taxon>Spirosoma</taxon>
    </lineage>
</organism>
<dbReference type="PROSITE" id="PS50853">
    <property type="entry name" value="FN3"/>
    <property type="match status" value="2"/>
</dbReference>
<dbReference type="Gene3D" id="2.60.40.10">
    <property type="entry name" value="Immunoglobulins"/>
    <property type="match status" value="2"/>
</dbReference>
<dbReference type="SUPFAM" id="SSF50998">
    <property type="entry name" value="Quinoprotein alcohol dehydrogenase-like"/>
    <property type="match status" value="3"/>
</dbReference>
<dbReference type="InterPro" id="IPR002372">
    <property type="entry name" value="PQQ_rpt_dom"/>
</dbReference>
<dbReference type="Gene3D" id="2.40.128.630">
    <property type="match status" value="1"/>
</dbReference>
<evidence type="ECO:0000259" key="1">
    <source>
        <dbReference type="PROSITE" id="PS50853"/>
    </source>
</evidence>
<dbReference type="InterPro" id="IPR036116">
    <property type="entry name" value="FN3_sf"/>
</dbReference>
<gene>
    <name evidence="2" type="ORF">GK091_22540</name>
</gene>
<dbReference type="AlphaFoldDB" id="A0A6M0IMX3"/>
<dbReference type="InterPro" id="IPR013783">
    <property type="entry name" value="Ig-like_fold"/>
</dbReference>
<dbReference type="InterPro" id="IPR018391">
    <property type="entry name" value="PQQ_b-propeller_rpt"/>
</dbReference>
<dbReference type="SUPFAM" id="SSF49265">
    <property type="entry name" value="Fibronectin type III"/>
    <property type="match status" value="1"/>
</dbReference>
<proteinExistence type="predicted"/>
<dbReference type="SMART" id="SM00060">
    <property type="entry name" value="FN3"/>
    <property type="match status" value="3"/>
</dbReference>